<comment type="similarity">
    <text evidence="1">Belongs to the carbohydrate kinase PfkB family.</text>
</comment>
<reference evidence="5" key="2">
    <citation type="journal article" date="2021" name="PeerJ">
        <title>Extensive microbial diversity within the chicken gut microbiome revealed by metagenomics and culture.</title>
        <authorList>
            <person name="Gilroy R."/>
            <person name="Ravi A."/>
            <person name="Getino M."/>
            <person name="Pursley I."/>
            <person name="Horton D.L."/>
            <person name="Alikhan N.F."/>
            <person name="Baker D."/>
            <person name="Gharbi K."/>
            <person name="Hall N."/>
            <person name="Watson M."/>
            <person name="Adriaenssens E.M."/>
            <person name="Foster-Nyarko E."/>
            <person name="Jarju S."/>
            <person name="Secka A."/>
            <person name="Antonio M."/>
            <person name="Oren A."/>
            <person name="Chaudhuri R.R."/>
            <person name="La Ragione R."/>
            <person name="Hildebrand F."/>
            <person name="Pallen M.J."/>
        </authorList>
    </citation>
    <scope>NUCLEOTIDE SEQUENCE</scope>
    <source>
        <strain evidence="5">USAMLcec3-3695</strain>
    </source>
</reference>
<protein>
    <submittedName>
        <fullName evidence="5">Sugar kinase</fullName>
    </submittedName>
</protein>
<reference evidence="5" key="1">
    <citation type="submission" date="2020-10" db="EMBL/GenBank/DDBJ databases">
        <authorList>
            <person name="Gilroy R."/>
        </authorList>
    </citation>
    <scope>NUCLEOTIDE SEQUENCE</scope>
    <source>
        <strain evidence="5">USAMLcec3-3695</strain>
    </source>
</reference>
<dbReference type="SUPFAM" id="SSF53613">
    <property type="entry name" value="Ribokinase-like"/>
    <property type="match status" value="1"/>
</dbReference>
<dbReference type="EMBL" id="DVNB01000056">
    <property type="protein sequence ID" value="HIU57256.1"/>
    <property type="molecule type" value="Genomic_DNA"/>
</dbReference>
<dbReference type="GO" id="GO:0016301">
    <property type="term" value="F:kinase activity"/>
    <property type="evidence" value="ECO:0007669"/>
    <property type="project" value="UniProtKB-KW"/>
</dbReference>
<dbReference type="Proteomes" id="UP000824109">
    <property type="component" value="Unassembled WGS sequence"/>
</dbReference>
<dbReference type="PANTHER" id="PTHR43085">
    <property type="entry name" value="HEXOKINASE FAMILY MEMBER"/>
    <property type="match status" value="1"/>
</dbReference>
<keyword evidence="3 5" id="KW-0418">Kinase</keyword>
<sequence>MFEFKQNTDFDLIGMGEVMLRLSPPNKEKISQSETFEKNAGGSELNVVSGAAMLGLRSAIITKIPKSKMGHFIRNKIRYGNVSDDHLVYDMSPERRLGIYYYESGVYPRKSTCIYDRANSSMCSLTLDEIDPDVFNQAKIFHISSITLALDPHLREVSLEVIKKFKETGTLISFDVNYRAALWSEEEAKPVIESIFPYVDLLFVSEETSRRMLRRTGTLEDIMRGYANDYGCKLVATTRREVVSPTRHNFNSKILFEGEFYEEHPYKEIEVIDRIGSGDAYLAGVLYGLIKDRDIVRALEVGNALSAVKNTVQGDMSASSIDEIRQVINSHKATGPQDEMVR</sequence>
<dbReference type="AlphaFoldDB" id="A0A9D1MBK3"/>
<evidence type="ECO:0000256" key="1">
    <source>
        <dbReference type="ARBA" id="ARBA00010688"/>
    </source>
</evidence>
<organism evidence="5 6">
    <name type="scientific">Candidatus Ornithomonoglobus merdipullorum</name>
    <dbReference type="NCBI Taxonomy" id="2840895"/>
    <lineage>
        <taxon>Bacteria</taxon>
        <taxon>Bacillati</taxon>
        <taxon>Bacillota</taxon>
        <taxon>Clostridia</taxon>
        <taxon>Candidatus Ornithomonoglobus</taxon>
    </lineage>
</organism>
<proteinExistence type="inferred from homology"/>
<evidence type="ECO:0000256" key="3">
    <source>
        <dbReference type="ARBA" id="ARBA00022777"/>
    </source>
</evidence>
<accession>A0A9D1MBK3</accession>
<dbReference type="InterPro" id="IPR011611">
    <property type="entry name" value="PfkB_dom"/>
</dbReference>
<evidence type="ECO:0000256" key="2">
    <source>
        <dbReference type="ARBA" id="ARBA00022679"/>
    </source>
</evidence>
<evidence type="ECO:0000259" key="4">
    <source>
        <dbReference type="Pfam" id="PF00294"/>
    </source>
</evidence>
<evidence type="ECO:0000313" key="5">
    <source>
        <dbReference type="EMBL" id="HIU57256.1"/>
    </source>
</evidence>
<name>A0A9D1MBK3_9FIRM</name>
<dbReference type="Gene3D" id="3.40.1190.20">
    <property type="match status" value="1"/>
</dbReference>
<dbReference type="Pfam" id="PF00294">
    <property type="entry name" value="PfkB"/>
    <property type="match status" value="1"/>
</dbReference>
<gene>
    <name evidence="5" type="ORF">IAA61_05530</name>
</gene>
<dbReference type="InterPro" id="IPR029056">
    <property type="entry name" value="Ribokinase-like"/>
</dbReference>
<dbReference type="CDD" id="cd01166">
    <property type="entry name" value="KdgK"/>
    <property type="match status" value="1"/>
</dbReference>
<dbReference type="InterPro" id="IPR050306">
    <property type="entry name" value="PfkB_Carbo_kinase"/>
</dbReference>
<keyword evidence="2" id="KW-0808">Transferase</keyword>
<dbReference type="PANTHER" id="PTHR43085:SF57">
    <property type="entry name" value="CARBOHYDRATE KINASE PFKB DOMAIN-CONTAINING PROTEIN"/>
    <property type="match status" value="1"/>
</dbReference>
<feature type="domain" description="Carbohydrate kinase PfkB" evidence="4">
    <location>
        <begin position="15"/>
        <end position="317"/>
    </location>
</feature>
<evidence type="ECO:0000313" key="6">
    <source>
        <dbReference type="Proteomes" id="UP000824109"/>
    </source>
</evidence>
<comment type="caution">
    <text evidence="5">The sequence shown here is derived from an EMBL/GenBank/DDBJ whole genome shotgun (WGS) entry which is preliminary data.</text>
</comment>